<feature type="active site" evidence="18">
    <location>
        <position position="352"/>
    </location>
</feature>
<name>A0A914H9T1_GLORO</name>
<proteinExistence type="inferred from homology"/>
<comment type="catalytic activity">
    <reaction evidence="15">
        <text>N(4)-(alpha-D-Man-(1-&gt;2)-alpha-D-Man-(1-&gt;2)-alpha-D-Man-(1-&gt;3)-[alpha-D-Man-(1-&gt;3)-[alpha-D-Man-(1-&gt;2)-alpha-D-Man-(1-&gt;6)]-alpha-D-Man-(1-&gt;6)]-beta-D-Man-(1-&gt;4)-beta-D-GlcNAc-(1-&gt;4)-beta-D-GlcNAc)-L-asparaginyl-[protein] (N-glucan mannose isomer 8A1,2,3B1,3) + 3 H2O = N(4)-(alpha-D-Man-(1-&gt;3)-[alpha-D-Man-(1-&gt;3)-[alpha-D-Man-(1-&gt;6)]-alpha-D-Man-(1-&gt;6)]-beta-D-Man-(1-&gt;4)-beta-D-GlcNAc-(1-&gt;4)-beta-D-GlcNAc)-L-asparaginyl-[protein] (N-glucan mannose isomer 5A1,2) + 3 beta-D-mannose</text>
        <dbReference type="Rhea" id="RHEA:56028"/>
        <dbReference type="Rhea" id="RHEA-COMP:14358"/>
        <dbReference type="Rhea" id="RHEA-COMP:14367"/>
        <dbReference type="ChEBI" id="CHEBI:15377"/>
        <dbReference type="ChEBI" id="CHEBI:28563"/>
        <dbReference type="ChEBI" id="CHEBI:59087"/>
        <dbReference type="ChEBI" id="CHEBI:60628"/>
        <dbReference type="EC" id="3.2.1.113"/>
    </reaction>
</comment>
<comment type="function">
    <text evidence="17">Involved in glycoprotein quality control targeting of misfolded glycoproteins for degradation. It primarily trims a single alpha-1,2-linked mannose residue from Man(9)GlcNAc(2) to produce Man(8)GlcNAc(2), but at high enzyme concentrations, as found in the ER quality control compartment (ERQC), it further trims the carbohydrates to Man(5-6)GlcNAc(2).</text>
</comment>
<dbReference type="GO" id="GO:0005789">
    <property type="term" value="C:endoplasmic reticulum membrane"/>
    <property type="evidence" value="ECO:0007669"/>
    <property type="project" value="UniProtKB-SubCell"/>
</dbReference>
<dbReference type="InterPro" id="IPR050749">
    <property type="entry name" value="Glycosyl_Hydrolase_47"/>
</dbReference>
<evidence type="ECO:0000256" key="11">
    <source>
        <dbReference type="ARBA" id="ARBA00022989"/>
    </source>
</evidence>
<evidence type="ECO:0000256" key="8">
    <source>
        <dbReference type="ARBA" id="ARBA00022824"/>
    </source>
</evidence>
<dbReference type="PRINTS" id="PR00747">
    <property type="entry name" value="GLYHDRLASE47"/>
</dbReference>
<keyword evidence="7 21" id="KW-0378">Hydrolase</keyword>
<evidence type="ECO:0000256" key="12">
    <source>
        <dbReference type="ARBA" id="ARBA00023136"/>
    </source>
</evidence>
<keyword evidence="5 23" id="KW-0812">Transmembrane</keyword>
<dbReference type="PANTHER" id="PTHR11742">
    <property type="entry name" value="MANNOSYL-OLIGOSACCHARIDE ALPHA-1,2-MANNOSIDASE-RELATED"/>
    <property type="match status" value="1"/>
</dbReference>
<evidence type="ECO:0000256" key="21">
    <source>
        <dbReference type="RuleBase" id="RU361193"/>
    </source>
</evidence>
<dbReference type="GO" id="GO:0004571">
    <property type="term" value="F:mannosyl-oligosaccharide 1,2-alpha-mannosidase activity"/>
    <property type="evidence" value="ECO:0007669"/>
    <property type="project" value="UniProtKB-EC"/>
</dbReference>
<keyword evidence="6 19" id="KW-0479">Metal-binding</keyword>
<comment type="similarity">
    <text evidence="4 21">Belongs to the glycosyl hydrolase 47 family.</text>
</comment>
<evidence type="ECO:0000256" key="3">
    <source>
        <dbReference type="ARBA" id="ARBA00004922"/>
    </source>
</evidence>
<keyword evidence="11 23" id="KW-1133">Transmembrane helix</keyword>
<dbReference type="AlphaFoldDB" id="A0A914H9T1"/>
<evidence type="ECO:0000256" key="1">
    <source>
        <dbReference type="ARBA" id="ARBA00001913"/>
    </source>
</evidence>
<dbReference type="InterPro" id="IPR001382">
    <property type="entry name" value="Glyco_hydro_47"/>
</dbReference>
<feature type="disulfide bond" evidence="20">
    <location>
        <begin position="417"/>
        <end position="446"/>
    </location>
</feature>
<evidence type="ECO:0000256" key="23">
    <source>
        <dbReference type="SAM" id="Phobius"/>
    </source>
</evidence>
<evidence type="ECO:0000256" key="4">
    <source>
        <dbReference type="ARBA" id="ARBA00007658"/>
    </source>
</evidence>
<dbReference type="GO" id="GO:0005509">
    <property type="term" value="F:calcium ion binding"/>
    <property type="evidence" value="ECO:0007669"/>
    <property type="project" value="InterPro"/>
</dbReference>
<evidence type="ECO:0000313" key="24">
    <source>
        <dbReference type="Proteomes" id="UP000887572"/>
    </source>
</evidence>
<keyword evidence="13 20" id="KW-1015">Disulfide bond</keyword>
<comment type="pathway">
    <text evidence="3">Protein modification; protein glycosylation.</text>
</comment>
<evidence type="ECO:0000256" key="15">
    <source>
        <dbReference type="ARBA" id="ARBA00047669"/>
    </source>
</evidence>
<dbReference type="InterPro" id="IPR012341">
    <property type="entry name" value="6hp_glycosidase-like_sf"/>
</dbReference>
<evidence type="ECO:0000256" key="13">
    <source>
        <dbReference type="ARBA" id="ARBA00023157"/>
    </source>
</evidence>
<feature type="compositionally biased region" description="Basic and acidic residues" evidence="22">
    <location>
        <begin position="99"/>
        <end position="112"/>
    </location>
</feature>
<evidence type="ECO:0000256" key="16">
    <source>
        <dbReference type="ARBA" id="ARBA00048605"/>
    </source>
</evidence>
<dbReference type="SUPFAM" id="SSF48225">
    <property type="entry name" value="Seven-hairpin glycosidases"/>
    <property type="match status" value="1"/>
</dbReference>
<dbReference type="EC" id="3.2.1.-" evidence="21"/>
<evidence type="ECO:0000256" key="6">
    <source>
        <dbReference type="ARBA" id="ARBA00022723"/>
    </source>
</evidence>
<evidence type="ECO:0000256" key="5">
    <source>
        <dbReference type="ARBA" id="ARBA00022692"/>
    </source>
</evidence>
<evidence type="ECO:0000256" key="20">
    <source>
        <dbReference type="PIRSR" id="PIRSR601382-3"/>
    </source>
</evidence>
<feature type="transmembrane region" description="Helical" evidence="23">
    <location>
        <begin position="49"/>
        <end position="70"/>
    </location>
</feature>
<accession>A0A914H9T1</accession>
<evidence type="ECO:0000256" key="10">
    <source>
        <dbReference type="ARBA" id="ARBA00022968"/>
    </source>
</evidence>
<feature type="active site" description="Proton donor" evidence="18">
    <location>
        <position position="215"/>
    </location>
</feature>
<feature type="active site" evidence="18">
    <location>
        <position position="501"/>
    </location>
</feature>
<comment type="catalytic activity">
    <reaction evidence="16">
        <text>N(4)-(alpha-D-Man-(1-&gt;2)-alpha-D-Man-(1-&gt;2)-alpha-D-Man-(1-&gt;3)-[alpha-D-Man-(1-&gt;2)-alpha-D-Man-(1-&gt;3)-[alpha-D-Man-(1-&gt;2)-alpha-D-Man-(1-&gt;6)]-alpha-D-Man-(1-&gt;6)]-beta-D-Man-(1-&gt;4)-beta-D-GlcNAc-(1-&gt;4)-beta-D-GlcNAc)-L-asparaginyl-[protein] (N-glucan mannose isomer 9A1,2,3B1,2,3) + 4 H2O = N(4)-(alpha-D-Man-(1-&gt;3)-[alpha-D-Man-(1-&gt;3)-[alpha-D-Man-(1-&gt;6)]-alpha-D-Man-(1-&gt;6)]-beta-D-Man-(1-&gt;4)-beta-D-GlcNAc-(1-&gt;4)-beta-D-GlcNAc)-L-asparaginyl-[protein] (N-glucan mannose isomer 5A1,2) + 4 beta-D-mannose</text>
        <dbReference type="Rhea" id="RHEA:56008"/>
        <dbReference type="Rhea" id="RHEA-COMP:14356"/>
        <dbReference type="Rhea" id="RHEA-COMP:14367"/>
        <dbReference type="ChEBI" id="CHEBI:15377"/>
        <dbReference type="ChEBI" id="CHEBI:28563"/>
        <dbReference type="ChEBI" id="CHEBI:59087"/>
        <dbReference type="ChEBI" id="CHEBI:139493"/>
        <dbReference type="EC" id="3.2.1.113"/>
    </reaction>
</comment>
<keyword evidence="24" id="KW-1185">Reference proteome</keyword>
<evidence type="ECO:0000256" key="22">
    <source>
        <dbReference type="SAM" id="MobiDB-lite"/>
    </source>
</evidence>
<keyword evidence="8" id="KW-0256">Endoplasmic reticulum</keyword>
<dbReference type="GO" id="GO:0034976">
    <property type="term" value="P:response to endoplasmic reticulum stress"/>
    <property type="evidence" value="ECO:0007669"/>
    <property type="project" value="UniProtKB-ARBA"/>
</dbReference>
<protein>
    <recommendedName>
        <fullName evidence="21">alpha-1,2-Mannosidase</fullName>
        <ecNumber evidence="21">3.2.1.-</ecNumber>
    </recommendedName>
</protein>
<evidence type="ECO:0000256" key="18">
    <source>
        <dbReference type="PIRSR" id="PIRSR601382-1"/>
    </source>
</evidence>
<keyword evidence="9 19" id="KW-0106">Calcium</keyword>
<evidence type="ECO:0000256" key="2">
    <source>
        <dbReference type="ARBA" id="ARBA00004648"/>
    </source>
</evidence>
<sequence length="600" mass="68381">MPQFAHLLRSSDTDAQTQQLPFIVRTSSRSSMGNNLLSRIAQFFSRRRGLYALIIVLLVLSLLYIQFFAFPSELQHMDEAISLKNRRFLHPPKAAGGRTGDEPHHQLQDSGEFHPRKQVVAPKLTTFEGPSNARQAAVRDAFLYAWNAYKKYAWGHDQLMPVSHSYQEWMECGLTIVDSLDTLLIMNLRDEFADAMRWVERELRFDRNRFVSLFETTIRVLGGLLSAYHLSGEQILLTKAEDIGQRLFPAISQSPTAVPYSDVNLHSGTYRQPTWNVDSTLSEIASIQLEFRDLARLTGNSTYEQLSFRVSENIHESACVQTGGNGLCGMFLSPQTGQFKDSGTITFGARADSYYEYLLKQWLQTGKTVDWLIDDYKKAMESMRTQLWRRSTPNSLHFVGELTANGQFSPKMDHLACFLAGTLALGTQHGMPSVHMEMARNLSATCHAMYANPTGLGPEIAWFNVDGAVLTQLSDEKVGERKAAPDLYIKPLDAHSLLRPEAFEAWFYMYRLTGDKQYQDWGWDAFQAIEQYAKRPNGDGYASVQNVKRIPVQHRDLMESFFLAESLKYLYLLLADDQQMLPLDRWVFNTEAHPLPIRTH</sequence>
<dbReference type="WBParaSite" id="Gr19_v10_g15120.t1">
    <property type="protein sequence ID" value="Gr19_v10_g15120.t1"/>
    <property type="gene ID" value="Gr19_v10_g15120"/>
</dbReference>
<evidence type="ECO:0000256" key="19">
    <source>
        <dbReference type="PIRSR" id="PIRSR601382-2"/>
    </source>
</evidence>
<comment type="cofactor">
    <cofactor evidence="1 19">
        <name>Ca(2+)</name>
        <dbReference type="ChEBI" id="CHEBI:29108"/>
    </cofactor>
</comment>
<reference evidence="25" key="1">
    <citation type="submission" date="2022-11" db="UniProtKB">
        <authorList>
            <consortium name="WormBaseParasite"/>
        </authorList>
    </citation>
    <scope>IDENTIFICATION</scope>
</reference>
<evidence type="ECO:0000256" key="17">
    <source>
        <dbReference type="ARBA" id="ARBA00053655"/>
    </source>
</evidence>
<dbReference type="GO" id="GO:0010498">
    <property type="term" value="P:proteasomal protein catabolic process"/>
    <property type="evidence" value="ECO:0007669"/>
    <property type="project" value="UniProtKB-ARBA"/>
</dbReference>
<organism evidence="24 25">
    <name type="scientific">Globodera rostochiensis</name>
    <name type="common">Golden nematode worm</name>
    <name type="synonym">Heterodera rostochiensis</name>
    <dbReference type="NCBI Taxonomy" id="31243"/>
    <lineage>
        <taxon>Eukaryota</taxon>
        <taxon>Metazoa</taxon>
        <taxon>Ecdysozoa</taxon>
        <taxon>Nematoda</taxon>
        <taxon>Chromadorea</taxon>
        <taxon>Rhabditida</taxon>
        <taxon>Tylenchina</taxon>
        <taxon>Tylenchomorpha</taxon>
        <taxon>Tylenchoidea</taxon>
        <taxon>Heteroderidae</taxon>
        <taxon>Heteroderinae</taxon>
        <taxon>Globodera</taxon>
    </lineage>
</organism>
<feature type="region of interest" description="Disordered" evidence="22">
    <location>
        <begin position="92"/>
        <end position="112"/>
    </location>
</feature>
<evidence type="ECO:0000256" key="9">
    <source>
        <dbReference type="ARBA" id="ARBA00022837"/>
    </source>
</evidence>
<comment type="subcellular location">
    <subcellularLocation>
        <location evidence="2">Endoplasmic reticulum membrane</location>
        <topology evidence="2">Single-pass type II membrane protein</topology>
    </subcellularLocation>
</comment>
<evidence type="ECO:0000313" key="25">
    <source>
        <dbReference type="WBParaSite" id="Gr19_v10_g15120.t1"/>
    </source>
</evidence>
<dbReference type="Gene3D" id="1.50.10.10">
    <property type="match status" value="1"/>
</dbReference>
<keyword evidence="12 23" id="KW-0472">Membrane</keyword>
<dbReference type="Pfam" id="PF01532">
    <property type="entry name" value="Glyco_hydro_47"/>
    <property type="match status" value="1"/>
</dbReference>
<dbReference type="Proteomes" id="UP000887572">
    <property type="component" value="Unplaced"/>
</dbReference>
<dbReference type="PANTHER" id="PTHR11742:SF55">
    <property type="entry name" value="ENDOPLASMIC RETICULUM MANNOSYL-OLIGOSACCHARIDE 1,2-ALPHA-MANNOSIDASE"/>
    <property type="match status" value="1"/>
</dbReference>
<feature type="active site" description="Proton donor" evidence="18">
    <location>
        <position position="459"/>
    </location>
</feature>
<dbReference type="GO" id="GO:0005975">
    <property type="term" value="P:carbohydrate metabolic process"/>
    <property type="evidence" value="ECO:0007669"/>
    <property type="project" value="InterPro"/>
</dbReference>
<evidence type="ECO:0000256" key="7">
    <source>
        <dbReference type="ARBA" id="ARBA00022801"/>
    </source>
</evidence>
<evidence type="ECO:0000256" key="14">
    <source>
        <dbReference type="ARBA" id="ARBA00023295"/>
    </source>
</evidence>
<feature type="binding site" evidence="19">
    <location>
        <position position="590"/>
    </location>
    <ligand>
        <name>Ca(2+)</name>
        <dbReference type="ChEBI" id="CHEBI:29108"/>
    </ligand>
</feature>
<keyword evidence="14 21" id="KW-0326">Glycosidase</keyword>
<dbReference type="FunFam" id="1.50.10.10:FF:000010">
    <property type="entry name" value="alpha-1,2-Mannosidase"/>
    <property type="match status" value="1"/>
</dbReference>
<dbReference type="InterPro" id="IPR036026">
    <property type="entry name" value="Seven-hairpin_glycosidases"/>
</dbReference>
<keyword evidence="10" id="KW-0735">Signal-anchor</keyword>